<feature type="non-terminal residue" evidence="1">
    <location>
        <position position="1"/>
    </location>
</feature>
<sequence>NFMLPFVSRLMAEKSSCLLPLACEASIPYRQPFTSAAARLAALQREWSFALMNNQIAIHRDAIAQWGKETDILANALNQLATEPSRKNLTTAKAALSSFRSQFYKWMEPQALQQPYQVQVWNSRLTTIERLLSYGERTGL</sequence>
<accession>A0AAE3GST4</accession>
<dbReference type="EMBL" id="JAMZMM010000167">
    <property type="protein sequence ID" value="MCP2730075.1"/>
    <property type="molecule type" value="Genomic_DNA"/>
</dbReference>
<gene>
    <name evidence="1" type="ORF">NJ959_16710</name>
</gene>
<protein>
    <submittedName>
        <fullName evidence="1">Uncharacterized protein</fullName>
    </submittedName>
</protein>
<proteinExistence type="predicted"/>
<keyword evidence="2" id="KW-1185">Reference proteome</keyword>
<comment type="caution">
    <text evidence="1">The sequence shown here is derived from an EMBL/GenBank/DDBJ whole genome shotgun (WGS) entry which is preliminary data.</text>
</comment>
<dbReference type="Proteomes" id="UP001204953">
    <property type="component" value="Unassembled WGS sequence"/>
</dbReference>
<reference evidence="1" key="1">
    <citation type="submission" date="2022-06" db="EMBL/GenBank/DDBJ databases">
        <title>New cyanobacteria of genus Symplocastrum in benthos of Lake Baikal.</title>
        <authorList>
            <person name="Sorokovikova E."/>
            <person name="Tikhonova I."/>
            <person name="Krasnopeev A."/>
            <person name="Evseev P."/>
            <person name="Gladkikh A."/>
            <person name="Belykh O."/>
        </authorList>
    </citation>
    <scope>NUCLEOTIDE SEQUENCE</scope>
    <source>
        <strain evidence="1">BBK-W-15</strain>
    </source>
</reference>
<evidence type="ECO:0000313" key="1">
    <source>
        <dbReference type="EMBL" id="MCP2730075.1"/>
    </source>
</evidence>
<name>A0AAE3GST4_9CYAN</name>
<dbReference type="AlphaFoldDB" id="A0AAE3GST4"/>
<evidence type="ECO:0000313" key="2">
    <source>
        <dbReference type="Proteomes" id="UP001204953"/>
    </source>
</evidence>
<organism evidence="1 2">
    <name type="scientific">Limnofasciculus baicalensis BBK-W-15</name>
    <dbReference type="NCBI Taxonomy" id="2699891"/>
    <lineage>
        <taxon>Bacteria</taxon>
        <taxon>Bacillati</taxon>
        <taxon>Cyanobacteriota</taxon>
        <taxon>Cyanophyceae</taxon>
        <taxon>Coleofasciculales</taxon>
        <taxon>Coleofasciculaceae</taxon>
        <taxon>Limnofasciculus</taxon>
        <taxon>Limnofasciculus baicalensis</taxon>
    </lineage>
</organism>